<protein>
    <submittedName>
        <fullName evidence="1">Enterohemolysin</fullName>
    </submittedName>
</protein>
<gene>
    <name evidence="1" type="ORF">GFE54_22410</name>
</gene>
<dbReference type="EMBL" id="AAMOUK010000075">
    <property type="protein sequence ID" value="EDJ5875895.1"/>
    <property type="molecule type" value="Genomic_DNA"/>
</dbReference>
<dbReference type="AlphaFoldDB" id="A0A639XQ81"/>
<dbReference type="Pfam" id="PF03837">
    <property type="entry name" value="RecT"/>
    <property type="match status" value="1"/>
</dbReference>
<sequence>MCVALKRCAYRHKGKIMENTNIVTTEQQAPNTISASNAIFNVQALGQLTAFANLMADSQVTVPAHLAGKPADCMAIVMQAMQWGMNPYAVAQKTHLVNGVLGYEAQLVNAVIASSSAIHGRFHYRYGGDWERCTRTKEITRDKNGKNGKYTVTERVRGWTDEDEIGLFVQVGAILRGESEITWGEPLYLSGVVTRNSPLWVSNPKQQIAYLGVKYWARLYCPEVILGVYSPDEVEQREEREINPAPVQRMS</sequence>
<proteinExistence type="predicted"/>
<organism evidence="1">
    <name type="scientific">Salmonella enterica</name>
    <name type="common">Salmonella choleraesuis</name>
    <dbReference type="NCBI Taxonomy" id="28901"/>
    <lineage>
        <taxon>Bacteria</taxon>
        <taxon>Pseudomonadati</taxon>
        <taxon>Pseudomonadota</taxon>
        <taxon>Gammaproteobacteria</taxon>
        <taxon>Enterobacterales</taxon>
        <taxon>Enterobacteriaceae</taxon>
        <taxon>Salmonella</taxon>
    </lineage>
</organism>
<name>A0A639XQ81_SALER</name>
<feature type="non-terminal residue" evidence="1">
    <location>
        <position position="251"/>
    </location>
</feature>
<dbReference type="GO" id="GO:0006259">
    <property type="term" value="P:DNA metabolic process"/>
    <property type="evidence" value="ECO:0007669"/>
    <property type="project" value="InterPro"/>
</dbReference>
<comment type="caution">
    <text evidence="1">The sequence shown here is derived from an EMBL/GenBank/DDBJ whole genome shotgun (WGS) entry which is preliminary data.</text>
</comment>
<reference evidence="1" key="1">
    <citation type="submission" date="2019-10" db="EMBL/GenBank/DDBJ databases">
        <authorList>
            <consortium name="PulseNet: The National Subtyping Network for Foodborne Disease Surveillance"/>
            <person name="Tarr C.L."/>
            <person name="Trees E."/>
            <person name="Katz L.S."/>
            <person name="Carleton-Romer H.A."/>
            <person name="Stroika S."/>
            <person name="Kucerova Z."/>
            <person name="Roache K.F."/>
            <person name="Sabol A.L."/>
            <person name="Besser J."/>
            <person name="Gerner-Smidt P."/>
        </authorList>
    </citation>
    <scope>NUCLEOTIDE SEQUENCE</scope>
    <source>
        <strain evidence="1">PNUSAS111696</strain>
    </source>
</reference>
<dbReference type="GO" id="GO:0003677">
    <property type="term" value="F:DNA binding"/>
    <property type="evidence" value="ECO:0007669"/>
    <property type="project" value="InterPro"/>
</dbReference>
<accession>A0A639XQ81</accession>
<evidence type="ECO:0000313" key="1">
    <source>
        <dbReference type="EMBL" id="EDJ5875895.1"/>
    </source>
</evidence>
<dbReference type="InterPro" id="IPR018330">
    <property type="entry name" value="RecT_fam"/>
</dbReference>